<feature type="transmembrane region" description="Helical" evidence="1">
    <location>
        <begin position="219"/>
        <end position="240"/>
    </location>
</feature>
<sequence>MIEGRWQALDAARGIAVLAMVVFHVIWDLAHFGYAPATLPWSTPVRIFGHSIAFAFLFIAGVALVLANRDSIRWPAFWRRFALIGAAAALVTAGTYALFPHAYVFFGILHCIAVASLIAAPLLFAPWPVAFACGAFFLLGGEFFTSSAFNADWLQWIGLSTSEPMTQDWRPLFPWAGALLLGVAAGKLALPVYGKRAGANPRPTSGERTWLPFLGRHSLLIYLAHQPALFALLMGLAYLIPPAVDATDFVASCEARCMEDGGEGKVCHDACQCTAREAIRSRALAGVTDEVERGRRINEIAQKCVANGR</sequence>
<evidence type="ECO:0000256" key="1">
    <source>
        <dbReference type="SAM" id="Phobius"/>
    </source>
</evidence>
<feature type="transmembrane region" description="Helical" evidence="1">
    <location>
        <begin position="105"/>
        <end position="124"/>
    </location>
</feature>
<evidence type="ECO:0000259" key="2">
    <source>
        <dbReference type="Pfam" id="PF07786"/>
    </source>
</evidence>
<feature type="domain" description="Heparan-alpha-glucosaminide N-acetyltransferase catalytic" evidence="2">
    <location>
        <begin position="5"/>
        <end position="227"/>
    </location>
</feature>
<protein>
    <submittedName>
        <fullName evidence="3">DUF1624 domain-containing protein</fullName>
    </submittedName>
</protein>
<organism evidence="3 4">
    <name type="scientific">Methylocystis hirsuta</name>
    <dbReference type="NCBI Taxonomy" id="369798"/>
    <lineage>
        <taxon>Bacteria</taxon>
        <taxon>Pseudomonadati</taxon>
        <taxon>Pseudomonadota</taxon>
        <taxon>Alphaproteobacteria</taxon>
        <taxon>Hyphomicrobiales</taxon>
        <taxon>Methylocystaceae</taxon>
        <taxon>Methylocystis</taxon>
    </lineage>
</organism>
<reference evidence="3 4" key="1">
    <citation type="submission" date="2018-08" db="EMBL/GenBank/DDBJ databases">
        <title>Genome sequence of Methylocystis hirsuta CSC1, a methanotroph able to accumulate PHAs.</title>
        <authorList>
            <person name="Bordel S."/>
            <person name="Rodriguez E."/>
            <person name="Gancedo J."/>
            <person name="Munoz R."/>
        </authorList>
    </citation>
    <scope>NUCLEOTIDE SEQUENCE [LARGE SCALE GENOMIC DNA]</scope>
    <source>
        <strain evidence="3 4">CSC1</strain>
    </source>
</reference>
<gene>
    <name evidence="3" type="ORF">D1O30_01095</name>
</gene>
<comment type="caution">
    <text evidence="3">The sequence shown here is derived from an EMBL/GenBank/DDBJ whole genome shotgun (WGS) entry which is preliminary data.</text>
</comment>
<dbReference type="InterPro" id="IPR012429">
    <property type="entry name" value="HGSNAT_cat"/>
</dbReference>
<name>A0A3M9XJQ1_9HYPH</name>
<keyword evidence="1" id="KW-0472">Membrane</keyword>
<dbReference type="Pfam" id="PF07786">
    <property type="entry name" value="HGSNAT_cat"/>
    <property type="match status" value="1"/>
</dbReference>
<feature type="transmembrane region" description="Helical" evidence="1">
    <location>
        <begin position="172"/>
        <end position="193"/>
    </location>
</feature>
<keyword evidence="4" id="KW-1185">Reference proteome</keyword>
<dbReference type="EMBL" id="QWDD01000001">
    <property type="protein sequence ID" value="RNJ48427.1"/>
    <property type="molecule type" value="Genomic_DNA"/>
</dbReference>
<accession>A0A3M9XJQ1</accession>
<evidence type="ECO:0000313" key="4">
    <source>
        <dbReference type="Proteomes" id="UP000268623"/>
    </source>
</evidence>
<feature type="transmembrane region" description="Helical" evidence="1">
    <location>
        <begin position="80"/>
        <end position="99"/>
    </location>
</feature>
<dbReference type="OrthoDB" id="9807591at2"/>
<dbReference type="AlphaFoldDB" id="A0A3M9XJQ1"/>
<feature type="transmembrane region" description="Helical" evidence="1">
    <location>
        <begin position="47"/>
        <end position="68"/>
    </location>
</feature>
<dbReference type="Proteomes" id="UP000268623">
    <property type="component" value="Unassembled WGS sequence"/>
</dbReference>
<feature type="transmembrane region" description="Helical" evidence="1">
    <location>
        <begin position="129"/>
        <end position="149"/>
    </location>
</feature>
<keyword evidence="1" id="KW-1133">Transmembrane helix</keyword>
<evidence type="ECO:0000313" key="3">
    <source>
        <dbReference type="EMBL" id="RNJ48427.1"/>
    </source>
</evidence>
<proteinExistence type="predicted"/>
<dbReference type="RefSeq" id="WP_123174430.1">
    <property type="nucleotide sequence ID" value="NZ_QWDD01000001.1"/>
</dbReference>
<feature type="transmembrane region" description="Helical" evidence="1">
    <location>
        <begin position="12"/>
        <end position="35"/>
    </location>
</feature>
<keyword evidence="1" id="KW-0812">Transmembrane</keyword>